<reference evidence="2" key="1">
    <citation type="submission" date="2021-01" db="EMBL/GenBank/DDBJ databases">
        <title>Whole genome shotgun sequence of Virgisporangium ochraceum NBRC 16418.</title>
        <authorList>
            <person name="Komaki H."/>
            <person name="Tamura T."/>
        </authorList>
    </citation>
    <scope>NUCLEOTIDE SEQUENCE</scope>
    <source>
        <strain evidence="2">NBRC 16418</strain>
    </source>
</reference>
<evidence type="ECO:0000313" key="2">
    <source>
        <dbReference type="EMBL" id="GIJ68387.1"/>
    </source>
</evidence>
<protein>
    <submittedName>
        <fullName evidence="2">Uncharacterized protein</fullName>
    </submittedName>
</protein>
<dbReference type="RefSeq" id="WP_203928339.1">
    <property type="nucleotide sequence ID" value="NZ_BOPH01000041.1"/>
</dbReference>
<proteinExistence type="predicted"/>
<dbReference type="Proteomes" id="UP000635606">
    <property type="component" value="Unassembled WGS sequence"/>
</dbReference>
<evidence type="ECO:0000313" key="3">
    <source>
        <dbReference type="Proteomes" id="UP000635606"/>
    </source>
</evidence>
<gene>
    <name evidence="2" type="ORF">Voc01_033040</name>
</gene>
<feature type="compositionally biased region" description="Basic and acidic residues" evidence="1">
    <location>
        <begin position="1"/>
        <end position="18"/>
    </location>
</feature>
<accession>A0A8J3ZQL3</accession>
<evidence type="ECO:0000256" key="1">
    <source>
        <dbReference type="SAM" id="MobiDB-lite"/>
    </source>
</evidence>
<comment type="caution">
    <text evidence="2">The sequence shown here is derived from an EMBL/GenBank/DDBJ whole genome shotgun (WGS) entry which is preliminary data.</text>
</comment>
<feature type="region of interest" description="Disordered" evidence="1">
    <location>
        <begin position="1"/>
        <end position="38"/>
    </location>
</feature>
<organism evidence="2 3">
    <name type="scientific">Virgisporangium ochraceum</name>
    <dbReference type="NCBI Taxonomy" id="65505"/>
    <lineage>
        <taxon>Bacteria</taxon>
        <taxon>Bacillati</taxon>
        <taxon>Actinomycetota</taxon>
        <taxon>Actinomycetes</taxon>
        <taxon>Micromonosporales</taxon>
        <taxon>Micromonosporaceae</taxon>
        <taxon>Virgisporangium</taxon>
    </lineage>
</organism>
<dbReference type="EMBL" id="BOPH01000041">
    <property type="protein sequence ID" value="GIJ68387.1"/>
    <property type="molecule type" value="Genomic_DNA"/>
</dbReference>
<keyword evidence="3" id="KW-1185">Reference proteome</keyword>
<sequence>MNDDQARAHRERSARERLVALGPGRLDPRPWQPPPVPPSATDLVHAFLWWSGRTPAADPGQRDGAVAALELLAAARAELDQLEASLLFTARALELTWAEMARAMGLNSPQACQQRLDRLQNRVHGS</sequence>
<name>A0A8J3ZQL3_9ACTN</name>
<dbReference type="AlphaFoldDB" id="A0A8J3ZQL3"/>